<reference evidence="8 9" key="1">
    <citation type="journal article" date="2024" name="Plant J.">
        <title>Genome sequences and population genomics reveal climatic adaptation and genomic divergence between two closely related sweetgum species.</title>
        <authorList>
            <person name="Xu W.Q."/>
            <person name="Ren C.Q."/>
            <person name="Zhang X.Y."/>
            <person name="Comes H.P."/>
            <person name="Liu X.H."/>
            <person name="Li Y.G."/>
            <person name="Kettle C.J."/>
            <person name="Jalonen R."/>
            <person name="Gaisberger H."/>
            <person name="Ma Y.Z."/>
            <person name="Qiu Y.X."/>
        </authorList>
    </citation>
    <scope>NUCLEOTIDE SEQUENCE [LARGE SCALE GENOMIC DNA]</scope>
    <source>
        <strain evidence="8">Hangzhou</strain>
    </source>
</reference>
<keyword evidence="3" id="KW-0238">DNA-binding</keyword>
<dbReference type="Proteomes" id="UP001415857">
    <property type="component" value="Unassembled WGS sequence"/>
</dbReference>
<comment type="caution">
    <text evidence="8">The sequence shown here is derived from an EMBL/GenBank/DDBJ whole genome shotgun (WGS) entry which is preliminary data.</text>
</comment>
<evidence type="ECO:0000313" key="8">
    <source>
        <dbReference type="EMBL" id="KAK9285325.1"/>
    </source>
</evidence>
<dbReference type="InterPro" id="IPR044808">
    <property type="entry name" value="ERF_plant"/>
</dbReference>
<protein>
    <recommendedName>
        <fullName evidence="7">AP2/ERF domain-containing protein</fullName>
    </recommendedName>
</protein>
<dbReference type="Pfam" id="PF00847">
    <property type="entry name" value="AP2"/>
    <property type="match status" value="1"/>
</dbReference>
<dbReference type="SUPFAM" id="SSF54171">
    <property type="entry name" value="DNA-binding domain"/>
    <property type="match status" value="1"/>
</dbReference>
<evidence type="ECO:0000256" key="5">
    <source>
        <dbReference type="ARBA" id="ARBA00023242"/>
    </source>
</evidence>
<accession>A0AAP0X526</accession>
<evidence type="ECO:0000259" key="7">
    <source>
        <dbReference type="PROSITE" id="PS51032"/>
    </source>
</evidence>
<comment type="subcellular location">
    <subcellularLocation>
        <location evidence="1">Nucleus</location>
    </subcellularLocation>
</comment>
<dbReference type="PROSITE" id="PS51032">
    <property type="entry name" value="AP2_ERF"/>
    <property type="match status" value="1"/>
</dbReference>
<evidence type="ECO:0000256" key="1">
    <source>
        <dbReference type="ARBA" id="ARBA00004123"/>
    </source>
</evidence>
<dbReference type="PANTHER" id="PTHR31190:SF181">
    <property type="entry name" value="OS02G0764700 PROTEIN"/>
    <property type="match status" value="1"/>
</dbReference>
<feature type="region of interest" description="Disordered" evidence="6">
    <location>
        <begin position="244"/>
        <end position="279"/>
    </location>
</feature>
<evidence type="ECO:0000313" key="9">
    <source>
        <dbReference type="Proteomes" id="UP001415857"/>
    </source>
</evidence>
<dbReference type="CDD" id="cd00018">
    <property type="entry name" value="AP2"/>
    <property type="match status" value="1"/>
</dbReference>
<feature type="region of interest" description="Disordered" evidence="6">
    <location>
        <begin position="1"/>
        <end position="28"/>
    </location>
</feature>
<dbReference type="InterPro" id="IPR016177">
    <property type="entry name" value="DNA-bd_dom_sf"/>
</dbReference>
<dbReference type="PRINTS" id="PR00367">
    <property type="entry name" value="ETHRSPELEMNT"/>
</dbReference>
<dbReference type="GO" id="GO:0009873">
    <property type="term" value="P:ethylene-activated signaling pathway"/>
    <property type="evidence" value="ECO:0007669"/>
    <property type="project" value="InterPro"/>
</dbReference>
<dbReference type="GO" id="GO:0003700">
    <property type="term" value="F:DNA-binding transcription factor activity"/>
    <property type="evidence" value="ECO:0007669"/>
    <property type="project" value="InterPro"/>
</dbReference>
<dbReference type="AlphaFoldDB" id="A0AAP0X526"/>
<keyword evidence="2" id="KW-0805">Transcription regulation</keyword>
<dbReference type="PANTHER" id="PTHR31190">
    <property type="entry name" value="DNA-BINDING DOMAIN"/>
    <property type="match status" value="1"/>
</dbReference>
<keyword evidence="4" id="KW-0804">Transcription</keyword>
<evidence type="ECO:0000256" key="6">
    <source>
        <dbReference type="SAM" id="MobiDB-lite"/>
    </source>
</evidence>
<keyword evidence="9" id="KW-1185">Reference proteome</keyword>
<feature type="domain" description="AP2/ERF" evidence="7">
    <location>
        <begin position="121"/>
        <end position="178"/>
    </location>
</feature>
<dbReference type="InterPro" id="IPR001471">
    <property type="entry name" value="AP2/ERF_dom"/>
</dbReference>
<proteinExistence type="predicted"/>
<keyword evidence="5" id="KW-0539">Nucleus</keyword>
<feature type="compositionally biased region" description="Polar residues" evidence="6">
    <location>
        <begin position="1"/>
        <end position="19"/>
    </location>
</feature>
<dbReference type="EMBL" id="JBBPBK010000005">
    <property type="protein sequence ID" value="KAK9285325.1"/>
    <property type="molecule type" value="Genomic_DNA"/>
</dbReference>
<feature type="compositionally biased region" description="Low complexity" evidence="6">
    <location>
        <begin position="256"/>
        <end position="269"/>
    </location>
</feature>
<sequence length="279" mass="31336">MKRQDFSNYPKFNSIQTDNPAPPPSRLPIEQEHSIIVSALKHVISGGNDDPTLAFSQPMQTVQFATSSSFPPSSADQTQTVLALPDEGTCQHCNYNGCLGCNFFQPTTRGGKQRKNKKTTTYRGVRQRPWGKWASEIRDPHRAVRVWLGTFQTAEEAARAYDRAAIRFRGARAKLNFPMSDYTERGNSQRQQVNVVEREQVNEVEPNLVTDKENIQTEGAADAEANKEDNEIWDMLGDYEFEKWMMMGDPTQELPGSSASGTETGTSSSFNFPEQDFPP</sequence>
<dbReference type="InterPro" id="IPR036955">
    <property type="entry name" value="AP2/ERF_dom_sf"/>
</dbReference>
<organism evidence="8 9">
    <name type="scientific">Liquidambar formosana</name>
    <name type="common">Formosan gum</name>
    <dbReference type="NCBI Taxonomy" id="63359"/>
    <lineage>
        <taxon>Eukaryota</taxon>
        <taxon>Viridiplantae</taxon>
        <taxon>Streptophyta</taxon>
        <taxon>Embryophyta</taxon>
        <taxon>Tracheophyta</taxon>
        <taxon>Spermatophyta</taxon>
        <taxon>Magnoliopsida</taxon>
        <taxon>eudicotyledons</taxon>
        <taxon>Gunneridae</taxon>
        <taxon>Pentapetalae</taxon>
        <taxon>Saxifragales</taxon>
        <taxon>Altingiaceae</taxon>
        <taxon>Liquidambar</taxon>
    </lineage>
</organism>
<evidence type="ECO:0000256" key="2">
    <source>
        <dbReference type="ARBA" id="ARBA00023015"/>
    </source>
</evidence>
<evidence type="ECO:0000256" key="4">
    <source>
        <dbReference type="ARBA" id="ARBA00023163"/>
    </source>
</evidence>
<evidence type="ECO:0000256" key="3">
    <source>
        <dbReference type="ARBA" id="ARBA00023125"/>
    </source>
</evidence>
<dbReference type="GO" id="GO:0005634">
    <property type="term" value="C:nucleus"/>
    <property type="evidence" value="ECO:0007669"/>
    <property type="project" value="UniProtKB-SubCell"/>
</dbReference>
<name>A0AAP0X526_LIQFO</name>
<dbReference type="SMART" id="SM00380">
    <property type="entry name" value="AP2"/>
    <property type="match status" value="1"/>
</dbReference>
<dbReference type="FunFam" id="3.30.730.10:FF:000001">
    <property type="entry name" value="Ethylene-responsive transcription factor 2"/>
    <property type="match status" value="1"/>
</dbReference>
<gene>
    <name evidence="8" type="ORF">L1049_024516</name>
</gene>
<dbReference type="Gene3D" id="3.30.730.10">
    <property type="entry name" value="AP2/ERF domain"/>
    <property type="match status" value="1"/>
</dbReference>
<dbReference type="GO" id="GO:0003677">
    <property type="term" value="F:DNA binding"/>
    <property type="evidence" value="ECO:0007669"/>
    <property type="project" value="UniProtKB-KW"/>
</dbReference>